<dbReference type="EMBL" id="BAAALM010000022">
    <property type="protein sequence ID" value="GAA1221426.1"/>
    <property type="molecule type" value="Genomic_DNA"/>
</dbReference>
<gene>
    <name evidence="1" type="ORF">GCM10009675_50350</name>
</gene>
<reference evidence="1 2" key="1">
    <citation type="journal article" date="2019" name="Int. J. Syst. Evol. Microbiol.">
        <title>The Global Catalogue of Microorganisms (GCM) 10K type strain sequencing project: providing services to taxonomists for standard genome sequencing and annotation.</title>
        <authorList>
            <consortium name="The Broad Institute Genomics Platform"/>
            <consortium name="The Broad Institute Genome Sequencing Center for Infectious Disease"/>
            <person name="Wu L."/>
            <person name="Ma J."/>
        </authorList>
    </citation>
    <scope>NUCLEOTIDE SEQUENCE [LARGE SCALE GENOMIC DNA]</scope>
    <source>
        <strain evidence="1 2">JCM 13022</strain>
    </source>
</reference>
<dbReference type="Proteomes" id="UP001500467">
    <property type="component" value="Unassembled WGS sequence"/>
</dbReference>
<organism evidence="1 2">
    <name type="scientific">Prauserella alba</name>
    <dbReference type="NCBI Taxonomy" id="176898"/>
    <lineage>
        <taxon>Bacteria</taxon>
        <taxon>Bacillati</taxon>
        <taxon>Actinomycetota</taxon>
        <taxon>Actinomycetes</taxon>
        <taxon>Pseudonocardiales</taxon>
        <taxon>Pseudonocardiaceae</taxon>
        <taxon>Prauserella</taxon>
    </lineage>
</organism>
<evidence type="ECO:0000313" key="1">
    <source>
        <dbReference type="EMBL" id="GAA1221426.1"/>
    </source>
</evidence>
<comment type="caution">
    <text evidence="1">The sequence shown here is derived from an EMBL/GenBank/DDBJ whole genome shotgun (WGS) entry which is preliminary data.</text>
</comment>
<protein>
    <submittedName>
        <fullName evidence="1">Uncharacterized protein</fullName>
    </submittedName>
</protein>
<sequence>MAGLVDAALARVGHRVAGEAEVEDLRRAFVRVHTVVRARTRPAAAGGGFLARGSPRPWRARGLRRFAGAGLPCMPLRWLPVPSDRWHGG</sequence>
<evidence type="ECO:0000313" key="2">
    <source>
        <dbReference type="Proteomes" id="UP001500467"/>
    </source>
</evidence>
<name>A0ABN1VS69_9PSEU</name>
<accession>A0ABN1VS69</accession>
<keyword evidence="2" id="KW-1185">Reference proteome</keyword>
<proteinExistence type="predicted"/>